<proteinExistence type="predicted"/>
<accession>A0A9D4KHP2</accession>
<keyword evidence="2" id="KW-1185">Reference proteome</keyword>
<dbReference type="Proteomes" id="UP000828390">
    <property type="component" value="Unassembled WGS sequence"/>
</dbReference>
<evidence type="ECO:0000313" key="1">
    <source>
        <dbReference type="EMBL" id="KAH3839841.1"/>
    </source>
</evidence>
<sequence length="51" mass="5953">MEEVTSAEESCMSLSTTSCSQHYRDPVEDQWDTLRITEEVFHELCYHATLN</sequence>
<reference evidence="1" key="1">
    <citation type="journal article" date="2019" name="bioRxiv">
        <title>The Genome of the Zebra Mussel, Dreissena polymorpha: A Resource for Invasive Species Research.</title>
        <authorList>
            <person name="McCartney M.A."/>
            <person name="Auch B."/>
            <person name="Kono T."/>
            <person name="Mallez S."/>
            <person name="Zhang Y."/>
            <person name="Obille A."/>
            <person name="Becker A."/>
            <person name="Abrahante J.E."/>
            <person name="Garbe J."/>
            <person name="Badalamenti J.P."/>
            <person name="Herman A."/>
            <person name="Mangelson H."/>
            <person name="Liachko I."/>
            <person name="Sullivan S."/>
            <person name="Sone E.D."/>
            <person name="Koren S."/>
            <person name="Silverstein K.A.T."/>
            <person name="Beckman K.B."/>
            <person name="Gohl D.M."/>
        </authorList>
    </citation>
    <scope>NUCLEOTIDE SEQUENCE</scope>
    <source>
        <strain evidence="1">Duluth1</strain>
        <tissue evidence="1">Whole animal</tissue>
    </source>
</reference>
<name>A0A9D4KHP2_DREPO</name>
<dbReference type="EMBL" id="JAIWYP010000004">
    <property type="protein sequence ID" value="KAH3839841.1"/>
    <property type="molecule type" value="Genomic_DNA"/>
</dbReference>
<protein>
    <submittedName>
        <fullName evidence="1">Uncharacterized protein</fullName>
    </submittedName>
</protein>
<gene>
    <name evidence="1" type="ORF">DPMN_113278</name>
</gene>
<dbReference type="AlphaFoldDB" id="A0A9D4KHP2"/>
<evidence type="ECO:0000313" key="2">
    <source>
        <dbReference type="Proteomes" id="UP000828390"/>
    </source>
</evidence>
<comment type="caution">
    <text evidence="1">The sequence shown here is derived from an EMBL/GenBank/DDBJ whole genome shotgun (WGS) entry which is preliminary data.</text>
</comment>
<reference evidence="1" key="2">
    <citation type="submission" date="2020-11" db="EMBL/GenBank/DDBJ databases">
        <authorList>
            <person name="McCartney M.A."/>
            <person name="Auch B."/>
            <person name="Kono T."/>
            <person name="Mallez S."/>
            <person name="Becker A."/>
            <person name="Gohl D.M."/>
            <person name="Silverstein K.A.T."/>
            <person name="Koren S."/>
            <person name="Bechman K.B."/>
            <person name="Herman A."/>
            <person name="Abrahante J.E."/>
            <person name="Garbe J."/>
        </authorList>
    </citation>
    <scope>NUCLEOTIDE SEQUENCE</scope>
    <source>
        <strain evidence="1">Duluth1</strain>
        <tissue evidence="1">Whole animal</tissue>
    </source>
</reference>
<organism evidence="1 2">
    <name type="scientific">Dreissena polymorpha</name>
    <name type="common">Zebra mussel</name>
    <name type="synonym">Mytilus polymorpha</name>
    <dbReference type="NCBI Taxonomy" id="45954"/>
    <lineage>
        <taxon>Eukaryota</taxon>
        <taxon>Metazoa</taxon>
        <taxon>Spiralia</taxon>
        <taxon>Lophotrochozoa</taxon>
        <taxon>Mollusca</taxon>
        <taxon>Bivalvia</taxon>
        <taxon>Autobranchia</taxon>
        <taxon>Heteroconchia</taxon>
        <taxon>Euheterodonta</taxon>
        <taxon>Imparidentia</taxon>
        <taxon>Neoheterodontei</taxon>
        <taxon>Myida</taxon>
        <taxon>Dreissenoidea</taxon>
        <taxon>Dreissenidae</taxon>
        <taxon>Dreissena</taxon>
    </lineage>
</organism>